<feature type="transmembrane region" description="Helical" evidence="14">
    <location>
        <begin position="342"/>
        <end position="369"/>
    </location>
</feature>
<keyword evidence="3" id="KW-0109">Calcium transport</keyword>
<dbReference type="FunFam" id="1.20.120.350:FF:000093">
    <property type="entry name" value="Uncharacterized protein"/>
    <property type="match status" value="1"/>
</dbReference>
<feature type="transmembrane region" description="Helical" evidence="14">
    <location>
        <begin position="1007"/>
        <end position="1029"/>
    </location>
</feature>
<feature type="transmembrane region" description="Helical" evidence="14">
    <location>
        <begin position="1367"/>
        <end position="1389"/>
    </location>
</feature>
<name>A0A8S1VV35_9CILI</name>
<dbReference type="GO" id="GO:0005891">
    <property type="term" value="C:voltage-gated calcium channel complex"/>
    <property type="evidence" value="ECO:0007669"/>
    <property type="project" value="TreeGrafter"/>
</dbReference>
<evidence type="ECO:0000256" key="7">
    <source>
        <dbReference type="ARBA" id="ARBA00022882"/>
    </source>
</evidence>
<feature type="domain" description="Ion transport" evidence="15">
    <location>
        <begin position="1551"/>
        <end position="1801"/>
    </location>
</feature>
<keyword evidence="5 14" id="KW-0812">Transmembrane</keyword>
<reference evidence="16" key="1">
    <citation type="submission" date="2021-01" db="EMBL/GenBank/DDBJ databases">
        <authorList>
            <consortium name="Genoscope - CEA"/>
            <person name="William W."/>
        </authorList>
    </citation>
    <scope>NUCLEOTIDE SEQUENCE</scope>
</reference>
<accession>A0A8S1VV35</accession>
<feature type="transmembrane region" description="Helical" evidence="14">
    <location>
        <begin position="1581"/>
        <end position="1602"/>
    </location>
</feature>
<feature type="transmembrane region" description="Helical" evidence="14">
    <location>
        <begin position="232"/>
        <end position="249"/>
    </location>
</feature>
<evidence type="ECO:0000256" key="3">
    <source>
        <dbReference type="ARBA" id="ARBA00022568"/>
    </source>
</evidence>
<feature type="transmembrane region" description="Helical" evidence="14">
    <location>
        <begin position="298"/>
        <end position="321"/>
    </location>
</feature>
<feature type="transmembrane region" description="Helical" evidence="14">
    <location>
        <begin position="1469"/>
        <end position="1495"/>
    </location>
</feature>
<sequence>MLRNEVQSDMRDSELDDQFGIQKKNDLNSPNITPILNQQQGEIRNIQLINQESKKPDGDQASSYSIGQNQSIYFENMAHESQILENELTNKSNQLEFNDCYDLIQQFQNSSSENFDDDDDDDDDDDEDEDEDDEYEYEYDEYEQTNNTTQTLSDPIEFYDRNIIIKYKKKYKRNPIYDPYPLIWESKQDIKWVIKDFKLYQDDYPFTKIRKTIVLFLRIINISFYKIISHRLFTLFVIGSIILNIVFFIQSQDDNLTQDVQDDLIRKKKIILYLFIGENVSKLIGLGLFKYILDLQNLFDVIILVLFLLHLNYPEIMVVDFSTARLFRLLTVMSIFSKRLKIMLIAVKHSIIFLLEALSIVIIFSYFFALFGQHLFKGLFQYHCYIAEEGIQTNEKCGYNLQCKEHELICAKSFTNPNVPTNFDDIFYSYEQVVRVMIFNDWTEPLYFSMLSFHDFTIIYYILIIFIIGIFGANLIIAALKIYYSQKLEEYELKDIKENSENEETLLNLKIIKNYQIDKILNNKLLTCKKVNNFCNQPIRFKDKYYTLWLSARQTREQEEIYNRKRRIKSETSNIYNLIENFTISKILLSDQNKEYFMQQLYSNQGLNRDYFKEFYIQTFKQNPLYSWRIVIKKNYVFTSTSENDIISTFKQKNKQLEKRREFEFIRKFALKHYYVIKKSEYSLIKQQNPLSETRKDNIETKGLSQRKIKFPIKLKQKKLQNILQEEFKNKVNNQQLILKQNIESPSYHQNPESILNKNEAEKLIRNNISVDTKNKNTIKVNNKECDYYEIRYKINRQIPSLQIQPLDYENIYGKFRMDECRQQIIYKHNWSGEEVMLQQNSVQLKKKVFKQLNNQDTAIGLTNIRSFFICIQKYAMIIVKNKFAKVLFDSVVLINIVLLSLIGYVDEQKIKKINYLFLLILIVEQCLKLLQLGIVRFCSISTNIIDTVVLTCSFIASIKFKENFEEKNLYLDLLSSFQTLLVYRIIKYNQFAVEIANITKKSLPSFFNLILLMVTLIFIFAFIGMNLYKNKFPLNTDLGLSSSFDDIQAAFLTVFIRAANDDWIGMMIMGSQYSYVIPTMFYGVILVYVLNLMTIRSILAIILNAFSTFQNKDKENLINDEYQMDTEIIQDLRNLDTSIITLNTSQQQDSQQPISSEQKQYCKIEDKILCKKLNRNYQNNKFEKKNGQIETIEKLENKQFENVKFFKNNESQFSLFIFSQQNQFRKFCYRFINYSIYIHFIQMIFFISLINMCYYTYYDDDYNHENHKYQVISENIELIINIILLIDSILKIISLGFTQEKGAFTSEFWRLIDFIYQLCYFANCIFDYSSFKYIKILKYTRPFRFLQLFEELKYINSAISKSIVDLINILFVQLMVWLIFAIFGVIIYKDKMGYCEHPLNFGVNKEECIKQNNPWIIHLYNFDNLGNAMLTLFRISVCDKWVYICQVCLNSRSEDLGPILYGNRWITFIYFILFILVGVLFFMGLFAGILFTNFQKYKIILQKQILTKDQQLFADVTKMILMEVPNYSDPPKNFFRRLASDIIKQSSYVRLILLTILFNTAILTFYYDSATIEIQQKLEYVYQLLTCFLILDAFLKILAFGLKRYWGFCWRKIEFFLSFIALVDLLMYLSFDWTKYYYYYTIHDNYFIWVRLAFALRNLRTLLIIQQFKGLTRLLRILNYSASFLFQILCFLISILLFYGYIGCEFFGKVEKGEYINEYMNFSNIGKALIILFKACTKNNWVKVMIDVSDRNQYCIKHESEECGVSWIFASTYFYTFLLLSSFVAFNLFITALVDEFKKFFHSQINVLQTYIENIDSFRTVWCKYSSKTKGKKMHSKHLAKFLLELGPPLGSPIGDNIWDAAQSASNFKIRADQNGYIHFQQVLYETIRFVYRNQIFRTGTHESIQAIKQIDKDIRFRLHFKQIDNLDRREHIYDKMQIKGNFNILQDYLYLLMVYQTLRAYAMKKIANIKNNILSPNSFQKKSFDSESEEDRDLNDMNQQIEDCQHQASFQQDNDEQIIQLEANKCQDACNQKNSEETEQKNLQNPILESSNINENSKRYMTDSLIDFEQQINSFHVITKQNQFITESHNFYNGK</sequence>
<evidence type="ECO:0000256" key="1">
    <source>
        <dbReference type="ARBA" id="ARBA00004141"/>
    </source>
</evidence>
<keyword evidence="9" id="KW-0406">Ion transport</keyword>
<feature type="transmembrane region" description="Helical" evidence="14">
    <location>
        <begin position="1678"/>
        <end position="1703"/>
    </location>
</feature>
<keyword evidence="10 14" id="KW-0472">Membrane</keyword>
<dbReference type="FunFam" id="1.10.287.70:FF:000166">
    <property type="entry name" value="Voltage-gated Ca2+ channel, alpha subunit"/>
    <property type="match status" value="1"/>
</dbReference>
<dbReference type="InterPro" id="IPR050599">
    <property type="entry name" value="VDCC_alpha-1_subunit"/>
</dbReference>
<evidence type="ECO:0000256" key="4">
    <source>
        <dbReference type="ARBA" id="ARBA00022673"/>
    </source>
</evidence>
<dbReference type="FunFam" id="1.20.120.350:FF:000082">
    <property type="entry name" value="Uncharacterized protein"/>
    <property type="match status" value="1"/>
</dbReference>
<dbReference type="FunFam" id="1.10.287.70:FF:000282">
    <property type="entry name" value="Calcium channel subunit Cch1"/>
    <property type="match status" value="1"/>
</dbReference>
<feature type="domain" description="Ion transport" evidence="15">
    <location>
        <begin position="1239"/>
        <end position="1498"/>
    </location>
</feature>
<dbReference type="PANTHER" id="PTHR45628">
    <property type="entry name" value="VOLTAGE-DEPENDENT CALCIUM CHANNEL TYPE A SUBUNIT ALPHA-1"/>
    <property type="match status" value="1"/>
</dbReference>
<keyword evidence="7" id="KW-0851">Voltage-gated channel</keyword>
<feature type="transmembrane region" description="Helical" evidence="14">
    <location>
        <begin position="458"/>
        <end position="484"/>
    </location>
</feature>
<feature type="transmembrane region" description="Helical" evidence="14">
    <location>
        <begin position="1279"/>
        <end position="1298"/>
    </location>
</feature>
<feature type="transmembrane region" description="Helical" evidence="14">
    <location>
        <begin position="913"/>
        <end position="931"/>
    </location>
</feature>
<dbReference type="FunFam" id="1.10.287.70:FF:000117">
    <property type="entry name" value="Voltage-gated Ca2+ channel, alpha subunit"/>
    <property type="match status" value="1"/>
</dbReference>
<evidence type="ECO:0000256" key="12">
    <source>
        <dbReference type="ARBA" id="ARBA00023303"/>
    </source>
</evidence>
<evidence type="ECO:0000256" key="2">
    <source>
        <dbReference type="ARBA" id="ARBA00022448"/>
    </source>
</evidence>
<organism evidence="16 17">
    <name type="scientific">Paramecium pentaurelia</name>
    <dbReference type="NCBI Taxonomy" id="43138"/>
    <lineage>
        <taxon>Eukaryota</taxon>
        <taxon>Sar</taxon>
        <taxon>Alveolata</taxon>
        <taxon>Ciliophora</taxon>
        <taxon>Intramacronucleata</taxon>
        <taxon>Oligohymenophorea</taxon>
        <taxon>Peniculida</taxon>
        <taxon>Parameciidae</taxon>
        <taxon>Paramecium</taxon>
    </lineage>
</organism>
<dbReference type="FunFam" id="1.10.287.70:FF:000162">
    <property type="entry name" value="Voltage-gated Ca2+ channel, alpha subunit"/>
    <property type="match status" value="1"/>
</dbReference>
<feature type="transmembrane region" description="Helical" evidence="14">
    <location>
        <begin position="1235"/>
        <end position="1259"/>
    </location>
</feature>
<dbReference type="GO" id="GO:0008331">
    <property type="term" value="F:high voltage-gated calcium channel activity"/>
    <property type="evidence" value="ECO:0007669"/>
    <property type="project" value="TreeGrafter"/>
</dbReference>
<keyword evidence="12" id="KW-0407">Ion channel</keyword>
<evidence type="ECO:0000256" key="5">
    <source>
        <dbReference type="ARBA" id="ARBA00022692"/>
    </source>
</evidence>
<evidence type="ECO:0000256" key="13">
    <source>
        <dbReference type="SAM" id="MobiDB-lite"/>
    </source>
</evidence>
<feature type="domain" description="Ion transport" evidence="15">
    <location>
        <begin position="230"/>
        <end position="480"/>
    </location>
</feature>
<protein>
    <recommendedName>
        <fullName evidence="15">Ion transport domain-containing protein</fullName>
    </recommendedName>
</protein>
<dbReference type="GO" id="GO:0098703">
    <property type="term" value="P:calcium ion import across plasma membrane"/>
    <property type="evidence" value="ECO:0007669"/>
    <property type="project" value="TreeGrafter"/>
</dbReference>
<dbReference type="EMBL" id="CAJJDO010000073">
    <property type="protein sequence ID" value="CAD8180055.1"/>
    <property type="molecule type" value="Genomic_DNA"/>
</dbReference>
<evidence type="ECO:0000256" key="8">
    <source>
        <dbReference type="ARBA" id="ARBA00022989"/>
    </source>
</evidence>
<feature type="transmembrane region" description="Helical" evidence="14">
    <location>
        <begin position="270"/>
        <end position="292"/>
    </location>
</feature>
<evidence type="ECO:0000256" key="10">
    <source>
        <dbReference type="ARBA" id="ARBA00023136"/>
    </source>
</evidence>
<keyword evidence="6" id="KW-0106">Calcium</keyword>
<evidence type="ECO:0000313" key="17">
    <source>
        <dbReference type="Proteomes" id="UP000689195"/>
    </source>
</evidence>
<feature type="region of interest" description="Disordered" evidence="13">
    <location>
        <begin position="110"/>
        <end position="138"/>
    </location>
</feature>
<keyword evidence="8 14" id="KW-1133">Transmembrane helix</keyword>
<keyword evidence="17" id="KW-1185">Reference proteome</keyword>
<dbReference type="Pfam" id="PF00520">
    <property type="entry name" value="Ion_trans"/>
    <property type="match status" value="4"/>
</dbReference>
<dbReference type="Proteomes" id="UP000689195">
    <property type="component" value="Unassembled WGS sequence"/>
</dbReference>
<dbReference type="InterPro" id="IPR005821">
    <property type="entry name" value="Ion_trans_dom"/>
</dbReference>
<evidence type="ECO:0000256" key="14">
    <source>
        <dbReference type="SAM" id="Phobius"/>
    </source>
</evidence>
<proteinExistence type="predicted"/>
<evidence type="ECO:0000256" key="6">
    <source>
        <dbReference type="ARBA" id="ARBA00022837"/>
    </source>
</evidence>
<dbReference type="OrthoDB" id="431720at2759"/>
<keyword evidence="2" id="KW-0813">Transport</keyword>
<keyword evidence="11" id="KW-0325">Glycoprotein</keyword>
<dbReference type="PANTHER" id="PTHR45628:SF7">
    <property type="entry name" value="VOLTAGE-DEPENDENT CALCIUM CHANNEL TYPE A SUBUNIT ALPHA-1"/>
    <property type="match status" value="1"/>
</dbReference>
<feature type="transmembrane region" description="Helical" evidence="14">
    <location>
        <begin position="1614"/>
        <end position="1632"/>
    </location>
</feature>
<keyword evidence="4" id="KW-0107">Calcium channel</keyword>
<evidence type="ECO:0000313" key="16">
    <source>
        <dbReference type="EMBL" id="CAD8180055.1"/>
    </source>
</evidence>
<gene>
    <name evidence="16" type="ORF">PPENT_87.1.T0730131</name>
</gene>
<feature type="transmembrane region" description="Helical" evidence="14">
    <location>
        <begin position="1548"/>
        <end position="1569"/>
    </location>
</feature>
<comment type="caution">
    <text evidence="16">The sequence shown here is derived from an EMBL/GenBank/DDBJ whole genome shotgun (WGS) entry which is preliminary data.</text>
</comment>
<feature type="domain" description="Ion transport" evidence="15">
    <location>
        <begin position="891"/>
        <end position="1113"/>
    </location>
</feature>
<comment type="subcellular location">
    <subcellularLocation>
        <location evidence="1">Membrane</location>
        <topology evidence="1">Multi-pass membrane protein</topology>
    </subcellularLocation>
</comment>
<feature type="transmembrane region" description="Helical" evidence="14">
    <location>
        <begin position="887"/>
        <end position="907"/>
    </location>
</feature>
<feature type="compositionally biased region" description="Acidic residues" evidence="13">
    <location>
        <begin position="114"/>
        <end position="138"/>
    </location>
</feature>
<feature type="transmembrane region" description="Helical" evidence="14">
    <location>
        <begin position="1774"/>
        <end position="1795"/>
    </location>
</feature>
<evidence type="ECO:0000256" key="9">
    <source>
        <dbReference type="ARBA" id="ARBA00023065"/>
    </source>
</evidence>
<dbReference type="FunFam" id="1.20.120.350:FF:000087">
    <property type="entry name" value="Uncharacterized protein"/>
    <property type="match status" value="1"/>
</dbReference>
<evidence type="ECO:0000256" key="11">
    <source>
        <dbReference type="ARBA" id="ARBA00023180"/>
    </source>
</evidence>
<evidence type="ECO:0000259" key="15">
    <source>
        <dbReference type="Pfam" id="PF00520"/>
    </source>
</evidence>